<evidence type="ECO:0000256" key="1">
    <source>
        <dbReference type="SAM" id="MobiDB-lite"/>
    </source>
</evidence>
<evidence type="ECO:0000313" key="4">
    <source>
        <dbReference type="EMBL" id="KZV87706.1"/>
    </source>
</evidence>
<dbReference type="AlphaFoldDB" id="A0A165EF56"/>
<evidence type="ECO:0000313" key="3">
    <source>
        <dbReference type="EMBL" id="KZV86791.1"/>
    </source>
</evidence>
<protein>
    <submittedName>
        <fullName evidence="3">Uncharacterized protein</fullName>
    </submittedName>
</protein>
<evidence type="ECO:0000313" key="2">
    <source>
        <dbReference type="EMBL" id="KZV86184.1"/>
    </source>
</evidence>
<gene>
    <name evidence="4" type="ORF">EXIGLDRAFT_723463</name>
    <name evidence="3" type="ORF">EXIGLDRAFT_724425</name>
    <name evidence="2" type="ORF">EXIGLDRAFT_725111</name>
</gene>
<reference evidence="3 5" key="1">
    <citation type="journal article" date="2016" name="Mol. Biol. Evol.">
        <title>Comparative Genomics of Early-Diverging Mushroom-Forming Fungi Provides Insights into the Origins of Lignocellulose Decay Capabilities.</title>
        <authorList>
            <person name="Nagy L.G."/>
            <person name="Riley R."/>
            <person name="Tritt A."/>
            <person name="Adam C."/>
            <person name="Daum C."/>
            <person name="Floudas D."/>
            <person name="Sun H."/>
            <person name="Yadav J.S."/>
            <person name="Pangilinan J."/>
            <person name="Larsson K.H."/>
            <person name="Matsuura K."/>
            <person name="Barry K."/>
            <person name="Labutti K."/>
            <person name="Kuo R."/>
            <person name="Ohm R.A."/>
            <person name="Bhattacharya S.S."/>
            <person name="Shirouzu T."/>
            <person name="Yoshinaga Y."/>
            <person name="Martin F.M."/>
            <person name="Grigoriev I.V."/>
            <person name="Hibbett D.S."/>
        </authorList>
    </citation>
    <scope>NUCLEOTIDE SEQUENCE [LARGE SCALE GENOMIC DNA]</scope>
    <source>
        <strain evidence="3 5">HHB12029</strain>
    </source>
</reference>
<dbReference type="EMBL" id="KV426144">
    <property type="protein sequence ID" value="KZV86791.1"/>
    <property type="molecule type" value="Genomic_DNA"/>
</dbReference>
<dbReference type="EMBL" id="KV426118">
    <property type="protein sequence ID" value="KZV87706.1"/>
    <property type="molecule type" value="Genomic_DNA"/>
</dbReference>
<dbReference type="Proteomes" id="UP000077266">
    <property type="component" value="Unassembled WGS sequence"/>
</dbReference>
<name>A0A165EF56_EXIGL</name>
<keyword evidence="5" id="KW-1185">Reference proteome</keyword>
<feature type="compositionally biased region" description="Polar residues" evidence="1">
    <location>
        <begin position="1"/>
        <end position="16"/>
    </location>
</feature>
<organism evidence="3 5">
    <name type="scientific">Exidia glandulosa HHB12029</name>
    <dbReference type="NCBI Taxonomy" id="1314781"/>
    <lineage>
        <taxon>Eukaryota</taxon>
        <taxon>Fungi</taxon>
        <taxon>Dikarya</taxon>
        <taxon>Basidiomycota</taxon>
        <taxon>Agaricomycotina</taxon>
        <taxon>Agaricomycetes</taxon>
        <taxon>Auriculariales</taxon>
        <taxon>Exidiaceae</taxon>
        <taxon>Exidia</taxon>
    </lineage>
</organism>
<proteinExistence type="predicted"/>
<accession>A0A165EF56</accession>
<evidence type="ECO:0000313" key="5">
    <source>
        <dbReference type="Proteomes" id="UP000077266"/>
    </source>
</evidence>
<feature type="region of interest" description="Disordered" evidence="1">
    <location>
        <begin position="1"/>
        <end position="24"/>
    </location>
</feature>
<sequence length="117" mass="13781">MSHLRSSWPSSASHRITSSRHDSHRIPSYRSRSAFARAYTRWSRPIGPVPRHYPISQVYFLSCSSSGNLRRVESRFLFLQLYRLRLPQNDSEARCIHMYHTALCCRTVYVLLDIPRN</sequence>
<dbReference type="EMBL" id="KV426164">
    <property type="protein sequence ID" value="KZV86184.1"/>
    <property type="molecule type" value="Genomic_DNA"/>
</dbReference>